<keyword evidence="14" id="KW-1185">Reference proteome</keyword>
<sequence>MSLKYLLYKNALFRKHFLLPTLLVILVPILFTALLLVIKETSDTNPPPPGLPNLPTTPLKPPSFSDLVTSTYATQSCNLDGELTPFNWRDSNPFLICNPSCIGVTNLNSLCAKYKLAIVTGQSSIYTAAGLKNYIETTYPLTATPNDELVVTFSSMKELDSYIQSSNYPTSSQINFAIEFQKEPPDSGSVINANSAYYTLRQNGTFYSNPESSRPNVFTTPPTNTLFRPLTKSPSQSCELEKSGGPTGISSVCSTQYGQNGVLTIQRLVNDYIESVQIPTTRLVGEAATSFVQFPNLEFQESGFWSDIAEYIALFYLIALLFPVLWTVKILIVEKETRLVEIMMILGVSRFSISLAHWIDMMIVYFVTAIGVSGVSLAIFDGTSGGYLFLLILLLCIATVSFCFLLSSLFNRSKIGSILSSMFYVVGYFLTFAASISDGNKNVINVVSLHPFTAFSYGIELISEFEDKAQGMTSENVNDSPYASDYKYRDAIMMLIIDTILYLLLSLYFNYTVSSVGVPLPFYFPCTKRFWCGSTKRDEDAPDADITYLHEPPGPNAVKSVEIVELTKEYGVKTAVDGLSLNFYKNQITSLLGHNGAGKTSLLSMLTGLTSVTSGEAFISGTSVKTGMKQIRRDLGFCPQHDVLFPYLTVEQHLRLFEGLKGSFNDDKAAAKEKIASTMSQLALASKSATLSKNLSGGQKRKLSIGIAFAGKVGVVFLDEPTSGMDVHSRRFAWTYVRKMRDEGRTIILSTHFLDEADILSDRVAIMSESRLICVGSPMFLKNAYGVGYQLNIETSSDHADIVDLIVSDIPDAKVLTDVGTELTFQLPATSQHLFPDVLTRLQDLKESGEIVTFGVGVTTLESVFTLIEEEGGTELDDQEEEDVEGDGKNENEKKPDPQTPPPPLTLAREPPTFKRHLGALLSKRFYNAKRDKKSFLLGNLFPIVLNALGFLIAILINSASEMEALTLTLDQQNPEFSSSSPGTNPVYFNSVSDNTATFACNAPVNCLWQGAQFCGENIYPQNINQCSMAPAFNLDFSYPGSTIPAIAKQVPFSTASTTQEFSTFLQATRDSDAASRYGAIMYTFLELSDIESTGSQFTSTVQTTCNGVTPAPSTPCSNFGHYGFTISTNFTALHSSVLYQNIADYLLVRGVVGNSRKEFEIQTTIHPLPFTAQQNATGKAADAFISWFIMIASFPFILASFAAFVVRENETGSKYLQKISGVSIEAYWISSFLFDMISYTVTAAVIVGLMFAFDAQGLTTTDFNTVGGIVSLLFLFGPAAAGFTYIMSLFFESPASAQGFVVVFNFLVGLAAPLACLILIIIDPINNKDVVNGITWALRWIPSFAFGHGLLFAINVQNLQGYAFGEITSVFSTEIMLWDLIFLVILAPVYLLLVIVFDRYSVVRTVREWLRCACCKCGFDHGANKIADDDDDLKLEEVNSSVSTLAAPIIDEEVLAQRAIVEASLASDNVTTTDVVIDSLSKVYPNGKVAVNEMSLAVSGEIFGLLGVNGAGKTSLIKVLVGDELLTSGDAYLRGNSVKTDMLACRDSIGYCPQFDSLFDCMTGREHLSFYAQIKGITNIPEVVSEKLKSVGISDVDADKATKSYSGGMRRKISFSIATIAAPPIVFLDEPSTGMDPVSRRKMWKTISELECTMFLTTHSMEECEALCHRLTIMVEGKLTCLGSAQRLKDRYGMGYLLKVKLAYEDVEDVDESLDGGEVAVARVSTVIEDHVTKFTLFLKNACPSTTLSERNELSLSFSIQKDNVSGIADLFRLIQDCKEEYGVEDYSVSQTSLEDIFRGFSKENDW</sequence>
<name>A0A9W7E7M6_9STRA</name>
<dbReference type="GO" id="GO:0140359">
    <property type="term" value="F:ABC-type transporter activity"/>
    <property type="evidence" value="ECO:0007669"/>
    <property type="project" value="InterPro"/>
</dbReference>
<accession>A0A9W7E7M6</accession>
<dbReference type="GO" id="GO:0016020">
    <property type="term" value="C:membrane"/>
    <property type="evidence" value="ECO:0007669"/>
    <property type="project" value="UniProtKB-SubCell"/>
</dbReference>
<dbReference type="GO" id="GO:0005524">
    <property type="term" value="F:ATP binding"/>
    <property type="evidence" value="ECO:0007669"/>
    <property type="project" value="UniProtKB-KW"/>
</dbReference>
<feature type="transmembrane region" description="Helical" evidence="11">
    <location>
        <begin position="935"/>
        <end position="957"/>
    </location>
</feature>
<feature type="transmembrane region" description="Helical" evidence="11">
    <location>
        <begin position="1266"/>
        <end position="1288"/>
    </location>
</feature>
<feature type="transmembrane region" description="Helical" evidence="11">
    <location>
        <begin position="1300"/>
        <end position="1323"/>
    </location>
</feature>
<evidence type="ECO:0000256" key="9">
    <source>
        <dbReference type="ARBA" id="ARBA00023136"/>
    </source>
</evidence>
<feature type="transmembrane region" description="Helical" evidence="11">
    <location>
        <begin position="1335"/>
        <end position="1355"/>
    </location>
</feature>
<feature type="transmembrane region" description="Helical" evidence="11">
    <location>
        <begin position="1185"/>
        <end position="1207"/>
    </location>
</feature>
<reference evidence="14" key="1">
    <citation type="journal article" date="2023" name="Commun. Biol.">
        <title>Genome analysis of Parmales, the sister group of diatoms, reveals the evolutionary specialization of diatoms from phago-mixotrophs to photoautotrophs.</title>
        <authorList>
            <person name="Ban H."/>
            <person name="Sato S."/>
            <person name="Yoshikawa S."/>
            <person name="Yamada K."/>
            <person name="Nakamura Y."/>
            <person name="Ichinomiya M."/>
            <person name="Sato N."/>
            <person name="Blanc-Mathieu R."/>
            <person name="Endo H."/>
            <person name="Kuwata A."/>
            <person name="Ogata H."/>
        </authorList>
    </citation>
    <scope>NUCLEOTIDE SEQUENCE [LARGE SCALE GENOMIC DNA]</scope>
    <source>
        <strain evidence="14">NIES 3700</strain>
    </source>
</reference>
<dbReference type="PROSITE" id="PS50893">
    <property type="entry name" value="ABC_TRANSPORTER_2"/>
    <property type="match status" value="2"/>
</dbReference>
<feature type="transmembrane region" description="Helical" evidence="11">
    <location>
        <begin position="17"/>
        <end position="38"/>
    </location>
</feature>
<dbReference type="InterPro" id="IPR003439">
    <property type="entry name" value="ABC_transporter-like_ATP-bd"/>
</dbReference>
<dbReference type="FunFam" id="3.40.50.300:FF:000335">
    <property type="entry name" value="ATP binding cassette subfamily A member 5"/>
    <property type="match status" value="1"/>
</dbReference>
<keyword evidence="7" id="KW-0067">ATP-binding</keyword>
<feature type="domain" description="ABC transporter" evidence="12">
    <location>
        <begin position="561"/>
        <end position="794"/>
    </location>
</feature>
<dbReference type="PANTHER" id="PTHR19229">
    <property type="entry name" value="ATP-BINDING CASSETTE TRANSPORTER SUBFAMILY A ABCA"/>
    <property type="match status" value="1"/>
</dbReference>
<dbReference type="FunFam" id="3.40.50.300:FF:000298">
    <property type="entry name" value="ATP-binding cassette sub-family A member 12"/>
    <property type="match status" value="1"/>
</dbReference>
<evidence type="ECO:0000256" key="11">
    <source>
        <dbReference type="SAM" id="Phobius"/>
    </source>
</evidence>
<feature type="compositionally biased region" description="Acidic residues" evidence="10">
    <location>
        <begin position="870"/>
        <end position="885"/>
    </location>
</feature>
<evidence type="ECO:0000256" key="10">
    <source>
        <dbReference type="SAM" id="MobiDB-lite"/>
    </source>
</evidence>
<feature type="transmembrane region" description="Helical" evidence="11">
    <location>
        <begin position="1228"/>
        <end position="1254"/>
    </location>
</feature>
<dbReference type="OrthoDB" id="196083at2759"/>
<dbReference type="InterPro" id="IPR056264">
    <property type="entry name" value="R2_ABCA1-4-like"/>
</dbReference>
<evidence type="ECO:0000256" key="2">
    <source>
        <dbReference type="ARBA" id="ARBA00008869"/>
    </source>
</evidence>
<evidence type="ECO:0000256" key="3">
    <source>
        <dbReference type="ARBA" id="ARBA00022448"/>
    </source>
</evidence>
<dbReference type="Gene3D" id="3.40.50.300">
    <property type="entry name" value="P-loop containing nucleotide triphosphate hydrolases"/>
    <property type="match status" value="2"/>
</dbReference>
<feature type="transmembrane region" description="Helical" evidence="11">
    <location>
        <begin position="386"/>
        <end position="406"/>
    </location>
</feature>
<dbReference type="InterPro" id="IPR017871">
    <property type="entry name" value="ABC_transporter-like_CS"/>
</dbReference>
<dbReference type="GO" id="GO:0016887">
    <property type="term" value="F:ATP hydrolysis activity"/>
    <property type="evidence" value="ECO:0007669"/>
    <property type="project" value="InterPro"/>
</dbReference>
<feature type="compositionally biased region" description="Basic and acidic residues" evidence="10">
    <location>
        <begin position="886"/>
        <end position="897"/>
    </location>
</feature>
<comment type="subcellular location">
    <subcellularLocation>
        <location evidence="1">Membrane</location>
        <topology evidence="1">Multi-pass membrane protein</topology>
    </subcellularLocation>
</comment>
<dbReference type="Proteomes" id="UP001165122">
    <property type="component" value="Unassembled WGS sequence"/>
</dbReference>
<dbReference type="PANTHER" id="PTHR19229:SF36">
    <property type="entry name" value="ATP-BINDING CASSETTE SUB-FAMILY A MEMBER 2"/>
    <property type="match status" value="1"/>
</dbReference>
<dbReference type="Pfam" id="PF00005">
    <property type="entry name" value="ABC_tran"/>
    <property type="match status" value="2"/>
</dbReference>
<dbReference type="Pfam" id="PF12698">
    <property type="entry name" value="ABC2_membrane_3"/>
    <property type="match status" value="2"/>
</dbReference>
<evidence type="ECO:0000256" key="5">
    <source>
        <dbReference type="ARBA" id="ARBA00022737"/>
    </source>
</evidence>
<dbReference type="InterPro" id="IPR027417">
    <property type="entry name" value="P-loop_NTPase"/>
</dbReference>
<feature type="transmembrane region" description="Helical" evidence="11">
    <location>
        <begin position="353"/>
        <end position="380"/>
    </location>
</feature>
<evidence type="ECO:0000313" key="13">
    <source>
        <dbReference type="EMBL" id="GMH68493.1"/>
    </source>
</evidence>
<dbReference type="PROSITE" id="PS00211">
    <property type="entry name" value="ABC_TRANSPORTER_1"/>
    <property type="match status" value="2"/>
</dbReference>
<feature type="transmembrane region" description="Helical" evidence="11">
    <location>
        <begin position="418"/>
        <end position="436"/>
    </location>
</feature>
<keyword evidence="6" id="KW-0547">Nucleotide-binding</keyword>
<dbReference type="InterPro" id="IPR026082">
    <property type="entry name" value="ABCA"/>
</dbReference>
<proteinExistence type="inferred from homology"/>
<gene>
    <name evidence="13" type="ORF">TrLO_g2276</name>
</gene>
<keyword evidence="9 11" id="KW-0472">Membrane</keyword>
<feature type="domain" description="ABC transporter" evidence="12">
    <location>
        <begin position="1476"/>
        <end position="1702"/>
    </location>
</feature>
<protein>
    <recommendedName>
        <fullName evidence="12">ABC transporter domain-containing protein</fullName>
    </recommendedName>
</protein>
<dbReference type="EMBL" id="BRXW01000594">
    <property type="protein sequence ID" value="GMH68493.1"/>
    <property type="molecule type" value="Genomic_DNA"/>
</dbReference>
<evidence type="ECO:0000256" key="4">
    <source>
        <dbReference type="ARBA" id="ARBA00022692"/>
    </source>
</evidence>
<dbReference type="CDD" id="cd03263">
    <property type="entry name" value="ABC_subfamily_A"/>
    <property type="match status" value="2"/>
</dbReference>
<keyword evidence="3" id="KW-0813">Transport</keyword>
<evidence type="ECO:0000256" key="1">
    <source>
        <dbReference type="ARBA" id="ARBA00004141"/>
    </source>
</evidence>
<evidence type="ECO:0000256" key="8">
    <source>
        <dbReference type="ARBA" id="ARBA00022989"/>
    </source>
</evidence>
<feature type="region of interest" description="Disordered" evidence="10">
    <location>
        <begin position="870"/>
        <end position="911"/>
    </location>
</feature>
<evidence type="ECO:0000313" key="14">
    <source>
        <dbReference type="Proteomes" id="UP001165122"/>
    </source>
</evidence>
<keyword evidence="4 11" id="KW-0812">Transmembrane</keyword>
<evidence type="ECO:0000259" key="12">
    <source>
        <dbReference type="PROSITE" id="PS50893"/>
    </source>
</evidence>
<keyword evidence="8 11" id="KW-1133">Transmembrane helix</keyword>
<dbReference type="GO" id="GO:0005319">
    <property type="term" value="F:lipid transporter activity"/>
    <property type="evidence" value="ECO:0007669"/>
    <property type="project" value="TreeGrafter"/>
</dbReference>
<feature type="transmembrane region" description="Helical" evidence="11">
    <location>
        <begin position="311"/>
        <end position="332"/>
    </location>
</feature>
<dbReference type="InterPro" id="IPR003593">
    <property type="entry name" value="AAA+_ATPase"/>
</dbReference>
<evidence type="ECO:0000256" key="6">
    <source>
        <dbReference type="ARBA" id="ARBA00022741"/>
    </source>
</evidence>
<dbReference type="InterPro" id="IPR013525">
    <property type="entry name" value="ABC2_TM"/>
</dbReference>
<dbReference type="SMART" id="SM00382">
    <property type="entry name" value="AAA"/>
    <property type="match status" value="2"/>
</dbReference>
<comment type="caution">
    <text evidence="13">The sequence shown here is derived from an EMBL/GenBank/DDBJ whole genome shotgun (WGS) entry which is preliminary data.</text>
</comment>
<feature type="transmembrane region" description="Helical" evidence="11">
    <location>
        <begin position="1376"/>
        <end position="1398"/>
    </location>
</feature>
<feature type="transmembrane region" description="Helical" evidence="11">
    <location>
        <begin position="491"/>
        <end position="511"/>
    </location>
</feature>
<keyword evidence="5" id="KW-0677">Repeat</keyword>
<dbReference type="Pfam" id="PF23321">
    <property type="entry name" value="R1_ABCA1"/>
    <property type="match status" value="1"/>
</dbReference>
<comment type="similarity">
    <text evidence="2">Belongs to the ABC transporter superfamily. ABCA family.</text>
</comment>
<organism evidence="13 14">
    <name type="scientific">Triparma laevis f. longispina</name>
    <dbReference type="NCBI Taxonomy" id="1714387"/>
    <lineage>
        <taxon>Eukaryota</taxon>
        <taxon>Sar</taxon>
        <taxon>Stramenopiles</taxon>
        <taxon>Ochrophyta</taxon>
        <taxon>Bolidophyceae</taxon>
        <taxon>Parmales</taxon>
        <taxon>Triparmaceae</taxon>
        <taxon>Triparma</taxon>
    </lineage>
</organism>
<evidence type="ECO:0000256" key="7">
    <source>
        <dbReference type="ARBA" id="ARBA00022840"/>
    </source>
</evidence>
<dbReference type="SUPFAM" id="SSF52540">
    <property type="entry name" value="P-loop containing nucleoside triphosphate hydrolases"/>
    <property type="match status" value="2"/>
</dbReference>